<dbReference type="Gene3D" id="3.20.20.140">
    <property type="entry name" value="Metal-dependent hydrolases"/>
    <property type="match status" value="1"/>
</dbReference>
<dbReference type="InterPro" id="IPR032465">
    <property type="entry name" value="ACMSD"/>
</dbReference>
<evidence type="ECO:0000256" key="2">
    <source>
        <dbReference type="ARBA" id="ARBA00023239"/>
    </source>
</evidence>
<keyword evidence="1 3" id="KW-0210">Decarboxylase</keyword>
<keyword evidence="2 3" id="KW-0456">Lyase</keyword>
<dbReference type="EMBL" id="SWKU01000002">
    <property type="protein sequence ID" value="KAF3009995.1"/>
    <property type="molecule type" value="Genomic_DNA"/>
</dbReference>
<comment type="similarity">
    <text evidence="3">Belongs to the metallo-dependent hydrolases superfamily.</text>
</comment>
<reference evidence="5" key="1">
    <citation type="submission" date="2019-04" db="EMBL/GenBank/DDBJ databases">
        <title>Sequencing of skin fungus with MAO and IRED activity.</title>
        <authorList>
            <person name="Marsaioli A.J."/>
            <person name="Bonatto J.M.C."/>
            <person name="Reis Junior O."/>
        </authorList>
    </citation>
    <scope>NUCLEOTIDE SEQUENCE</scope>
    <source>
        <strain evidence="5">30M1</strain>
    </source>
</reference>
<dbReference type="SUPFAM" id="SSF51556">
    <property type="entry name" value="Metallo-dependent hydrolases"/>
    <property type="match status" value="1"/>
</dbReference>
<dbReference type="PANTHER" id="PTHR21240">
    <property type="entry name" value="2-AMINO-3-CARBOXYLMUCONATE-6-SEMIALDEHYDE DECARBOXYLASE"/>
    <property type="match status" value="1"/>
</dbReference>
<dbReference type="Gene3D" id="2.60.120.330">
    <property type="entry name" value="B-lactam Antibiotic, Isopenicillin N Synthase, Chain"/>
    <property type="match status" value="1"/>
</dbReference>
<dbReference type="InterPro" id="IPR027443">
    <property type="entry name" value="IPNS-like_sf"/>
</dbReference>
<dbReference type="InterPro" id="IPR026992">
    <property type="entry name" value="DIOX_N"/>
</dbReference>
<keyword evidence="6" id="KW-1185">Reference proteome</keyword>
<dbReference type="Pfam" id="PF03171">
    <property type="entry name" value="2OG-FeII_Oxy"/>
    <property type="match status" value="1"/>
</dbReference>
<dbReference type="FunFam" id="3.20.20.140:FF:000055">
    <property type="entry name" value="Uracil-5-carboxylate decarboxylase"/>
    <property type="match status" value="1"/>
</dbReference>
<dbReference type="GO" id="GO:0016787">
    <property type="term" value="F:hydrolase activity"/>
    <property type="evidence" value="ECO:0007669"/>
    <property type="project" value="InterPro"/>
</dbReference>
<dbReference type="GO" id="GO:0016831">
    <property type="term" value="F:carboxy-lyase activity"/>
    <property type="evidence" value="ECO:0007669"/>
    <property type="project" value="UniProtKB-KW"/>
</dbReference>
<accession>A0A9P4WB52</accession>
<dbReference type="SUPFAM" id="SSF51197">
    <property type="entry name" value="Clavaminate synthase-like"/>
    <property type="match status" value="1"/>
</dbReference>
<dbReference type="AlphaFoldDB" id="A0A9P4WB52"/>
<organism evidence="5 6">
    <name type="scientific">Curvularia kusanoi</name>
    <name type="common">Cochliobolus kusanoi</name>
    <dbReference type="NCBI Taxonomy" id="90978"/>
    <lineage>
        <taxon>Eukaryota</taxon>
        <taxon>Fungi</taxon>
        <taxon>Dikarya</taxon>
        <taxon>Ascomycota</taxon>
        <taxon>Pezizomycotina</taxon>
        <taxon>Dothideomycetes</taxon>
        <taxon>Pleosporomycetidae</taxon>
        <taxon>Pleosporales</taxon>
        <taxon>Pleosporineae</taxon>
        <taxon>Pleosporaceae</taxon>
        <taxon>Curvularia</taxon>
    </lineage>
</organism>
<proteinExistence type="inferred from homology"/>
<dbReference type="PANTHER" id="PTHR21240:SF28">
    <property type="entry name" value="ISO-OROTATE DECARBOXYLASE (EUROFUNG)"/>
    <property type="match status" value="1"/>
</dbReference>
<name>A0A9P4WB52_CURKU</name>
<evidence type="ECO:0000313" key="6">
    <source>
        <dbReference type="Proteomes" id="UP000801428"/>
    </source>
</evidence>
<dbReference type="GO" id="GO:0044283">
    <property type="term" value="P:small molecule biosynthetic process"/>
    <property type="evidence" value="ECO:0007669"/>
    <property type="project" value="UniProtKB-ARBA"/>
</dbReference>
<dbReference type="Pfam" id="PF14226">
    <property type="entry name" value="DIOX_N"/>
    <property type="match status" value="1"/>
</dbReference>
<dbReference type="OrthoDB" id="191270at2759"/>
<dbReference type="FunFam" id="2.60.120.330:FF:000030">
    <property type="entry name" value="Thymine dioxygenase"/>
    <property type="match status" value="1"/>
</dbReference>
<dbReference type="Pfam" id="PF04909">
    <property type="entry name" value="Amidohydro_2"/>
    <property type="match status" value="1"/>
</dbReference>
<dbReference type="InterPro" id="IPR005123">
    <property type="entry name" value="Oxoglu/Fe-dep_dioxygenase_dom"/>
</dbReference>
<dbReference type="InterPro" id="IPR044861">
    <property type="entry name" value="IPNS-like_FE2OG_OXY"/>
</dbReference>
<dbReference type="Proteomes" id="UP000801428">
    <property type="component" value="Unassembled WGS sequence"/>
</dbReference>
<protein>
    <recommendedName>
        <fullName evidence="4">Fe2OG dioxygenase domain-containing protein</fullName>
    </recommendedName>
</protein>
<feature type="domain" description="Fe2OG dioxygenase" evidence="4">
    <location>
        <begin position="527"/>
        <end position="660"/>
    </location>
</feature>
<evidence type="ECO:0000313" key="5">
    <source>
        <dbReference type="EMBL" id="KAF3009995.1"/>
    </source>
</evidence>
<dbReference type="InterPro" id="IPR006680">
    <property type="entry name" value="Amidohydro-rel"/>
</dbReference>
<evidence type="ECO:0000259" key="4">
    <source>
        <dbReference type="PROSITE" id="PS51471"/>
    </source>
</evidence>
<evidence type="ECO:0000256" key="3">
    <source>
        <dbReference type="RuleBase" id="RU366045"/>
    </source>
</evidence>
<dbReference type="GO" id="GO:0019748">
    <property type="term" value="P:secondary metabolic process"/>
    <property type="evidence" value="ECO:0007669"/>
    <property type="project" value="TreeGrafter"/>
</dbReference>
<gene>
    <name evidence="5" type="ORF">E8E13_011369</name>
</gene>
<comment type="caution">
    <text evidence="5">The sequence shown here is derived from an EMBL/GenBank/DDBJ whole genome shotgun (WGS) entry which is preliminary data.</text>
</comment>
<evidence type="ECO:0000256" key="1">
    <source>
        <dbReference type="ARBA" id="ARBA00022793"/>
    </source>
</evidence>
<sequence>MAPIVDIHTHVYPPKYMELLRSRTTVPYVRNFPDAPDSSRLIILPGEDDPSMPSTSRGRPIGSEYFDIAQKIAFMDQHKIDKSVISLANPWLDFLPAEEAGQKAVEINNDVNEQCELYPGRLYFFGTLPLSSDTETIVKEIERLSTLKYARGVILGTSGLGSGLDDPKLDPVYAALQKHNQLIFLHPHYGLPTSVYGPRASEYGHVLPLAMGFPLETTIAVTRMLLSGVWDRFTGLNVLLAHSGGTLPFLAGRIESCILHDGHLKAHGKTQNRRDVWEILKTNIYLDAVVYSTVGLNAAVEASGADRLLFGTDHPFFPPLEEDAKEWHSVNANYSAISKSFSGDDEKAQGVLGGNALIDFDLFLSGDPAAKKATAEAVLKGFQNAGFIYLKNHGISHATVANAFSHSAKFFARPQDQKDAMAWYSAAANRGYVAQGREKLVPLDETGTEEEMRKTVPDLKESLEIGRDDEPEMPNMWPSGDEAAKEFKQDMLGFFETCKNLHMQVMRAIALGMGIEESWFDGFTDAGDNTLRLLHYPGVAKSVFKRTDGQLQVRAGEHSDYGMLFEYLETWHKLTLSGSITLLFQDKRGGLQVRSPKGTFVNATPIEGTIVVNAGDLLAQWSNDTIKSTKHRVVEPPAQIEDDGQESYLPRYSIAYFCNPNYNRMIKAIPGTYEETGRKYPDVQSGEYITGRLTATY</sequence>
<dbReference type="PROSITE" id="PS51471">
    <property type="entry name" value="FE2OG_OXY"/>
    <property type="match status" value="1"/>
</dbReference>
<dbReference type="GO" id="GO:0005829">
    <property type="term" value="C:cytosol"/>
    <property type="evidence" value="ECO:0007669"/>
    <property type="project" value="TreeGrafter"/>
</dbReference>
<dbReference type="InterPro" id="IPR032466">
    <property type="entry name" value="Metal_Hydrolase"/>
</dbReference>